<feature type="region of interest" description="Disordered" evidence="1">
    <location>
        <begin position="38"/>
        <end position="71"/>
    </location>
</feature>
<accession>A0ABV8QC27</accession>
<evidence type="ECO:0000313" key="4">
    <source>
        <dbReference type="Proteomes" id="UP001595900"/>
    </source>
</evidence>
<evidence type="ECO:0000313" key="3">
    <source>
        <dbReference type="EMBL" id="MFC4244889.1"/>
    </source>
</evidence>
<organism evidence="3 4">
    <name type="scientific">Gryllotalpicola reticulitermitis</name>
    <dbReference type="NCBI Taxonomy" id="1184153"/>
    <lineage>
        <taxon>Bacteria</taxon>
        <taxon>Bacillati</taxon>
        <taxon>Actinomycetota</taxon>
        <taxon>Actinomycetes</taxon>
        <taxon>Micrococcales</taxon>
        <taxon>Microbacteriaceae</taxon>
        <taxon>Gryllotalpicola</taxon>
    </lineage>
</organism>
<keyword evidence="4" id="KW-1185">Reference proteome</keyword>
<keyword evidence="2" id="KW-0472">Membrane</keyword>
<dbReference type="EMBL" id="JBHSCN010000006">
    <property type="protein sequence ID" value="MFC4244889.1"/>
    <property type="molecule type" value="Genomic_DNA"/>
</dbReference>
<name>A0ABV8QC27_9MICO</name>
<gene>
    <name evidence="3" type="ORF">ACFOYW_16060</name>
</gene>
<feature type="transmembrane region" description="Helical" evidence="2">
    <location>
        <begin position="12"/>
        <end position="31"/>
    </location>
</feature>
<keyword evidence="2" id="KW-0812">Transmembrane</keyword>
<reference evidence="4" key="1">
    <citation type="journal article" date="2019" name="Int. J. Syst. Evol. Microbiol.">
        <title>The Global Catalogue of Microorganisms (GCM) 10K type strain sequencing project: providing services to taxonomists for standard genome sequencing and annotation.</title>
        <authorList>
            <consortium name="The Broad Institute Genomics Platform"/>
            <consortium name="The Broad Institute Genome Sequencing Center for Infectious Disease"/>
            <person name="Wu L."/>
            <person name="Ma J."/>
        </authorList>
    </citation>
    <scope>NUCLEOTIDE SEQUENCE [LARGE SCALE GENOMIC DNA]</scope>
    <source>
        <strain evidence="4">CGMCC 1.10363</strain>
    </source>
</reference>
<dbReference type="Proteomes" id="UP001595900">
    <property type="component" value="Unassembled WGS sequence"/>
</dbReference>
<evidence type="ECO:0000256" key="2">
    <source>
        <dbReference type="SAM" id="Phobius"/>
    </source>
</evidence>
<feature type="compositionally biased region" description="Low complexity" evidence="1">
    <location>
        <begin position="40"/>
        <end position="58"/>
    </location>
</feature>
<protein>
    <submittedName>
        <fullName evidence="3">Uncharacterized protein</fullName>
    </submittedName>
</protein>
<comment type="caution">
    <text evidence="3">The sequence shown here is derived from an EMBL/GenBank/DDBJ whole genome shotgun (WGS) entry which is preliminary data.</text>
</comment>
<proteinExistence type="predicted"/>
<keyword evidence="2" id="KW-1133">Transmembrane helix</keyword>
<evidence type="ECO:0000256" key="1">
    <source>
        <dbReference type="SAM" id="MobiDB-lite"/>
    </source>
</evidence>
<dbReference type="RefSeq" id="WP_390231170.1">
    <property type="nucleotide sequence ID" value="NZ_JBHSCN010000006.1"/>
</dbReference>
<sequence length="234" mass="24035">MRMYSADGRSRWPWVIGALVLAAIIVAVVVFTTTRGTGKPAQAAAPTATVTATPSATPSDNSVSDNDPTGCLGGPDYNATSVLTAQKAAPDTQDGAVEVAAAYYRFALQYPYPSAAQQDQVTAALKASGAPASYWATITNANTGDDPAGSELPAGTHFTMSTVNGLWRATDAGNGELIVDLAAGYVIDGALSPTKVGADGFYMKWENGAWKIIDGHTVDQSALAADGTHFLAGC</sequence>